<accession>A0ABW8HT94</accession>
<name>A0ABW8HT94_9BACL</name>
<dbReference type="Pfam" id="PF14424">
    <property type="entry name" value="Toxin-deaminase"/>
    <property type="match status" value="1"/>
</dbReference>
<sequence>MTTIKVTPEQLLAVSRQFEAAQNQIYQMNNNLKQRMFEVERVWDGSTKENFYADFTHAQRVMDNFVTLSMSISKELRSHSERFRMADSQTVQSYDPRCAPPPPDECRAPTADTRNAFQKSADSLVELGQAFMQSADDRYQKRYDSVGGFLDYWTFGIPSGLVQGYVDRANKAFDSPNDTANWLTFGIHGTIREATFPTNAWSSEHWANIFGVGGLILGGGYASTMIKPHNLFTSTGGGEKINSFSRPGTGNMTGGFHGFQDQRLRITENIAESKKARESSKFSEFVEKEKEIGKETGDAKLPSKTIDGLYEKTQNIRSDINRKVDEIRNSEEYKNLSNTQRKKLDRKLDNLTFGNVAVAEVNIKGIKKEFQAHSQIHSSDSVGGDFGDFTYSKEKKLFETYVVDEFPRFNDTEAKILEDIASQIKDPKVSGQIELFTELDACQSCSNLILEFRRYFPNIELNVNSKNMR</sequence>
<comment type="caution">
    <text evidence="1">The sequence shown here is derived from an EMBL/GenBank/DDBJ whole genome shotgun (WGS) entry which is preliminary data.</text>
</comment>
<dbReference type="EMBL" id="JBIYSL010000002">
    <property type="protein sequence ID" value="MFK0522885.1"/>
    <property type="molecule type" value="Genomic_DNA"/>
</dbReference>
<dbReference type="NCBIfam" id="TIGR03930">
    <property type="entry name" value="WXG100_ESAT6"/>
    <property type="match status" value="1"/>
</dbReference>
<dbReference type="RefSeq" id="WP_402874995.1">
    <property type="nucleotide sequence ID" value="NZ_JBIYSL010000002.1"/>
</dbReference>
<gene>
    <name evidence="1" type="ORF">ACINKY_11830</name>
</gene>
<protein>
    <submittedName>
        <fullName evidence="1">WXG100 family type VII secretion target</fullName>
    </submittedName>
</protein>
<dbReference type="Gene3D" id="1.10.287.850">
    <property type="entry name" value="HP0062-like domain"/>
    <property type="match status" value="1"/>
</dbReference>
<dbReference type="InterPro" id="IPR036689">
    <property type="entry name" value="ESAT-6-like_sf"/>
</dbReference>
<organism evidence="1 2">
    <name type="scientific">Paenibacillus illinoisensis</name>
    <dbReference type="NCBI Taxonomy" id="59845"/>
    <lineage>
        <taxon>Bacteria</taxon>
        <taxon>Bacillati</taxon>
        <taxon>Bacillota</taxon>
        <taxon>Bacilli</taxon>
        <taxon>Bacillales</taxon>
        <taxon>Paenibacillaceae</taxon>
        <taxon>Paenibacillus</taxon>
    </lineage>
</organism>
<dbReference type="InterPro" id="IPR010310">
    <property type="entry name" value="T7SS_ESAT-6-like"/>
</dbReference>
<proteinExistence type="predicted"/>
<dbReference type="InterPro" id="IPR032721">
    <property type="entry name" value="Toxin-deaminase"/>
</dbReference>
<reference evidence="1 2" key="1">
    <citation type="submission" date="2024-11" db="EMBL/GenBank/DDBJ databases">
        <title>Identification and Characterization of a Novel Fosfomycin Bacillithiol Transferase FosB8 in Paenibacillus illinoisensis.</title>
        <authorList>
            <person name="Lu W."/>
        </authorList>
    </citation>
    <scope>NUCLEOTIDE SEQUENCE [LARGE SCALE GENOMIC DNA]</scope>
    <source>
        <strain evidence="1 2">WP77</strain>
    </source>
</reference>
<evidence type="ECO:0000313" key="1">
    <source>
        <dbReference type="EMBL" id="MFK0522885.1"/>
    </source>
</evidence>
<dbReference type="Proteomes" id="UP001618531">
    <property type="component" value="Unassembled WGS sequence"/>
</dbReference>
<keyword evidence="2" id="KW-1185">Reference proteome</keyword>
<dbReference type="Pfam" id="PF06013">
    <property type="entry name" value="WXG100"/>
    <property type="match status" value="1"/>
</dbReference>
<evidence type="ECO:0000313" key="2">
    <source>
        <dbReference type="Proteomes" id="UP001618531"/>
    </source>
</evidence>
<dbReference type="SUPFAM" id="SSF140453">
    <property type="entry name" value="EsxAB dimer-like"/>
    <property type="match status" value="1"/>
</dbReference>